<dbReference type="Pfam" id="PF08980">
    <property type="entry name" value="DUF1883"/>
    <property type="match status" value="1"/>
</dbReference>
<evidence type="ECO:0000313" key="2">
    <source>
        <dbReference type="EMBL" id="OKV11858.1"/>
    </source>
</evidence>
<proteinExistence type="predicted"/>
<dbReference type="InterPro" id="IPR015073">
    <property type="entry name" value="DUF1883"/>
</dbReference>
<dbReference type="SUPFAM" id="SSF141099">
    <property type="entry name" value="Atu1913-like"/>
    <property type="match status" value="1"/>
</dbReference>
<dbReference type="EMBL" id="LRKC01000118">
    <property type="protein sequence ID" value="OKV11858.1"/>
    <property type="molecule type" value="Genomic_DNA"/>
</dbReference>
<comment type="caution">
    <text evidence="2">The sequence shown here is derived from an EMBL/GenBank/DDBJ whole genome shotgun (WGS) entry which is preliminary data.</text>
</comment>
<feature type="domain" description="DUF1883" evidence="1">
    <location>
        <begin position="1"/>
        <end position="85"/>
    </location>
</feature>
<dbReference type="Proteomes" id="UP000185794">
    <property type="component" value="Unassembled WGS sequence"/>
</dbReference>
<dbReference type="RefSeq" id="WP_001353256.1">
    <property type="nucleotide sequence ID" value="NZ_BDPY01000082.1"/>
</dbReference>
<evidence type="ECO:0000259" key="1">
    <source>
        <dbReference type="Pfam" id="PF08980"/>
    </source>
</evidence>
<evidence type="ECO:0000313" key="3">
    <source>
        <dbReference type="Proteomes" id="UP000185794"/>
    </source>
</evidence>
<organism evidence="2 3">
    <name type="scientific">Escherichia coli</name>
    <dbReference type="NCBI Taxonomy" id="562"/>
    <lineage>
        <taxon>Bacteria</taxon>
        <taxon>Pseudomonadati</taxon>
        <taxon>Pseudomonadota</taxon>
        <taxon>Gammaproteobacteria</taxon>
        <taxon>Enterobacterales</taxon>
        <taxon>Enterobacteriaceae</taxon>
        <taxon>Escherichia</taxon>
    </lineage>
</organism>
<name>A0A1Q6BFI2_ECOLX</name>
<dbReference type="AlphaFoldDB" id="A0A1Q6BFI2"/>
<accession>A0A1Q6BFI2</accession>
<reference evidence="2 3" key="1">
    <citation type="journal article" date="2017" name="Front. Cell. Infect. Microbiol.">
        <title>Chaperone-usher pili loci of human colonization factor-negative enterotoxigenic Escherichia coli.</title>
        <authorList>
            <person name="Del Canto F."/>
            <person name="Vidal R."/>
            <person name="Stine O.C."/>
            <person name="Pop M."/>
        </authorList>
    </citation>
    <scope>NUCLEOTIDE SEQUENCE [LARGE SCALE GENOMIC DNA]</scope>
    <source>
        <strain evidence="2 3">700324</strain>
    </source>
</reference>
<dbReference type="Gene3D" id="4.10.1210.10">
    <property type="entry name" value="Atu1913-like"/>
    <property type="match status" value="1"/>
</dbReference>
<gene>
    <name evidence="2" type="ORF">AWP47_11370</name>
</gene>
<sequence>MSHIHSREHMNDGDLVRVQCSHQINVLLMDDSNYQAFKRGGRFTYYGGFYERFPANITVPHSGYWNVVLALPPGHRANIRYSINVIR</sequence>
<dbReference type="InterPro" id="IPR036488">
    <property type="entry name" value="DUF1883-like_sf"/>
</dbReference>
<protein>
    <recommendedName>
        <fullName evidence="1">DUF1883 domain-containing protein</fullName>
    </recommendedName>
</protein>